<accession>A0A0K1ENP9</accession>
<feature type="compositionally biased region" description="Gly residues" evidence="1">
    <location>
        <begin position="40"/>
        <end position="50"/>
    </location>
</feature>
<evidence type="ECO:0000313" key="2">
    <source>
        <dbReference type="EMBL" id="AKT42471.1"/>
    </source>
</evidence>
<keyword evidence="3" id="KW-1185">Reference proteome</keyword>
<sequence>MKEREHLGTVRRVVADAVMAVGTVRRTLVGAVERGRWGGSLSDGGAGGGQRLRTSGPTKRVSGNLGELPTRVGGTSASFRRVSGNLGELPTRVGEPRRASDACQGTSASFRRVSGNLGELPTRVGEPRRASDACQGTSASFRRVSGNLGELPTRAGEPRRASDVRGSATVSVRTASPWPPRGAPAVRQASSRCTSRAPRTASAHGLRSGDARRTRTHRSILAPPALSGG</sequence>
<feature type="region of interest" description="Disordered" evidence="1">
    <location>
        <begin position="116"/>
        <end position="229"/>
    </location>
</feature>
<dbReference type="EMBL" id="CP012159">
    <property type="protein sequence ID" value="AKT42471.1"/>
    <property type="molecule type" value="Genomic_DNA"/>
</dbReference>
<feature type="region of interest" description="Disordered" evidence="1">
    <location>
        <begin position="40"/>
        <end position="59"/>
    </location>
</feature>
<organism evidence="2 3">
    <name type="scientific">Chondromyces crocatus</name>
    <dbReference type="NCBI Taxonomy" id="52"/>
    <lineage>
        <taxon>Bacteria</taxon>
        <taxon>Pseudomonadati</taxon>
        <taxon>Myxococcota</taxon>
        <taxon>Polyangia</taxon>
        <taxon>Polyangiales</taxon>
        <taxon>Polyangiaceae</taxon>
        <taxon>Chondromyces</taxon>
    </lineage>
</organism>
<evidence type="ECO:0000256" key="1">
    <source>
        <dbReference type="SAM" id="MobiDB-lite"/>
    </source>
</evidence>
<proteinExistence type="predicted"/>
<dbReference type="Proteomes" id="UP000067626">
    <property type="component" value="Chromosome"/>
</dbReference>
<dbReference type="AlphaFoldDB" id="A0A0K1ENP9"/>
<evidence type="ECO:0000313" key="3">
    <source>
        <dbReference type="Proteomes" id="UP000067626"/>
    </source>
</evidence>
<reference evidence="2 3" key="1">
    <citation type="submission" date="2015-07" db="EMBL/GenBank/DDBJ databases">
        <title>Genome analysis of myxobacterium Chondromyces crocatus Cm c5 reveals a high potential for natural compound synthesis and the genetic basis for the loss of fruiting body formation.</title>
        <authorList>
            <person name="Zaburannyi N."/>
            <person name="Bunk B."/>
            <person name="Maier J."/>
            <person name="Overmann J."/>
            <person name="Mueller R."/>
        </authorList>
    </citation>
    <scope>NUCLEOTIDE SEQUENCE [LARGE SCALE GENOMIC DNA]</scope>
    <source>
        <strain evidence="2 3">Cm c5</strain>
    </source>
</reference>
<gene>
    <name evidence="2" type="ORF">CMC5_066970</name>
</gene>
<name>A0A0K1ENP9_CHOCO</name>
<dbReference type="KEGG" id="ccro:CMC5_066970"/>
<protein>
    <submittedName>
        <fullName evidence="2">Uncharacterized protein</fullName>
    </submittedName>
</protein>